<evidence type="ECO:0000313" key="9">
    <source>
        <dbReference type="Proteomes" id="UP000315677"/>
    </source>
</evidence>
<comment type="similarity">
    <text evidence="1 5">Belongs to the FGGY kinase family.</text>
</comment>
<dbReference type="CDD" id="cd07804">
    <property type="entry name" value="ASKHA_NBD_FGGY_RrXK-like"/>
    <property type="match status" value="1"/>
</dbReference>
<protein>
    <submittedName>
        <fullName evidence="8">Xylulokinase</fullName>
    </submittedName>
</protein>
<evidence type="ECO:0000259" key="6">
    <source>
        <dbReference type="Pfam" id="PF00370"/>
    </source>
</evidence>
<keyword evidence="2" id="KW-0859">Xylose metabolism</keyword>
<dbReference type="Pfam" id="PF02782">
    <property type="entry name" value="FGGY_C"/>
    <property type="match status" value="1"/>
</dbReference>
<keyword evidence="9" id="KW-1185">Reference proteome</keyword>
<sequence>MRFIGVDIGTSSSKGVVVDAAGSVLATHTRPHVTSSPHPGWFEHDADEVWWAAVTTILRALLRESPGPVDGVAVSGIGPAVLLTDAEDRPLRPAILYGIDTRAEREIAAQNERFGSDVLLTSVGNLLTSQAVGPKLAWVAAHEPESFARTRRIYSAPGWIVRRLTGAYVLDHYSASGSDPLYELRARGWWEPGWAGLDRLERPQLAWPGEVVGTITREAADATGLPSGTPVLAGTVDALAEAYSVGCRAPGDTMLMYGSTMFVIQTVSEPVAHPGLWAAVGRTAGTFSSAAGMSTSGLITSWLAAATGNGFADLLAEARQVPAGSDGLLLLPYFAGERTPIFDPRARGAWVGLTLRHGRGHLYRSVLEAVGFGVRHNLAAMAAAGATPQRLVAVGGGTRDDLWAQIVSDVLGLPQDIPSVTVGAAYGDARMAADAAGVDTTGWNPVARHARPDPAVRDVYDVLYGEYLRTYPALADTMHVLAELEARGRGTTASR</sequence>
<keyword evidence="4 5" id="KW-0418">Kinase</keyword>
<dbReference type="InterPro" id="IPR018485">
    <property type="entry name" value="FGGY_C"/>
</dbReference>
<dbReference type="InterPro" id="IPR000577">
    <property type="entry name" value="Carb_kinase_FGGY"/>
</dbReference>
<dbReference type="PIRSF" id="PIRSF000538">
    <property type="entry name" value="GlpK"/>
    <property type="match status" value="1"/>
</dbReference>
<dbReference type="PANTHER" id="PTHR43095:SF5">
    <property type="entry name" value="XYLULOSE KINASE"/>
    <property type="match status" value="1"/>
</dbReference>
<dbReference type="InterPro" id="IPR018484">
    <property type="entry name" value="FGGY_N"/>
</dbReference>
<proteinExistence type="inferred from homology"/>
<evidence type="ECO:0000259" key="7">
    <source>
        <dbReference type="Pfam" id="PF02782"/>
    </source>
</evidence>
<dbReference type="Gene3D" id="3.30.420.40">
    <property type="match status" value="2"/>
</dbReference>
<evidence type="ECO:0000256" key="5">
    <source>
        <dbReference type="RuleBase" id="RU003733"/>
    </source>
</evidence>
<keyword evidence="2" id="KW-0119">Carbohydrate metabolism</keyword>
<evidence type="ECO:0000256" key="3">
    <source>
        <dbReference type="ARBA" id="ARBA00022679"/>
    </source>
</evidence>
<dbReference type="EMBL" id="VFPA01000007">
    <property type="protein sequence ID" value="TQM02156.1"/>
    <property type="molecule type" value="Genomic_DNA"/>
</dbReference>
<evidence type="ECO:0000256" key="4">
    <source>
        <dbReference type="ARBA" id="ARBA00022777"/>
    </source>
</evidence>
<dbReference type="AlphaFoldDB" id="A0A543CYH5"/>
<dbReference type="InterPro" id="IPR043129">
    <property type="entry name" value="ATPase_NBD"/>
</dbReference>
<dbReference type="PROSITE" id="PS00445">
    <property type="entry name" value="FGGY_KINASES_2"/>
    <property type="match status" value="1"/>
</dbReference>
<dbReference type="Pfam" id="PF00370">
    <property type="entry name" value="FGGY_N"/>
    <property type="match status" value="1"/>
</dbReference>
<keyword evidence="3 5" id="KW-0808">Transferase</keyword>
<dbReference type="GO" id="GO:0042732">
    <property type="term" value="P:D-xylose metabolic process"/>
    <property type="evidence" value="ECO:0007669"/>
    <property type="project" value="UniProtKB-KW"/>
</dbReference>
<accession>A0A543CYH5</accession>
<evidence type="ECO:0000256" key="1">
    <source>
        <dbReference type="ARBA" id="ARBA00009156"/>
    </source>
</evidence>
<evidence type="ECO:0000256" key="2">
    <source>
        <dbReference type="ARBA" id="ARBA00022629"/>
    </source>
</evidence>
<gene>
    <name evidence="8" type="ORF">FB558_8018</name>
</gene>
<dbReference type="SUPFAM" id="SSF53067">
    <property type="entry name" value="Actin-like ATPase domain"/>
    <property type="match status" value="2"/>
</dbReference>
<feature type="domain" description="Carbohydrate kinase FGGY C-terminal" evidence="7">
    <location>
        <begin position="255"/>
        <end position="434"/>
    </location>
</feature>
<dbReference type="Proteomes" id="UP000315677">
    <property type="component" value="Unassembled WGS sequence"/>
</dbReference>
<organism evidence="8 9">
    <name type="scientific">Pseudonocardia kunmingensis</name>
    <dbReference type="NCBI Taxonomy" id="630975"/>
    <lineage>
        <taxon>Bacteria</taxon>
        <taxon>Bacillati</taxon>
        <taxon>Actinomycetota</taxon>
        <taxon>Actinomycetes</taxon>
        <taxon>Pseudonocardiales</taxon>
        <taxon>Pseudonocardiaceae</taxon>
        <taxon>Pseudonocardia</taxon>
    </lineage>
</organism>
<dbReference type="RefSeq" id="WP_211367182.1">
    <property type="nucleotide sequence ID" value="NZ_VFPA01000007.1"/>
</dbReference>
<evidence type="ECO:0000313" key="8">
    <source>
        <dbReference type="EMBL" id="TQM02156.1"/>
    </source>
</evidence>
<dbReference type="InterPro" id="IPR018483">
    <property type="entry name" value="Carb_kinase_FGGY_CS"/>
</dbReference>
<dbReference type="GO" id="GO:0016773">
    <property type="term" value="F:phosphotransferase activity, alcohol group as acceptor"/>
    <property type="evidence" value="ECO:0007669"/>
    <property type="project" value="InterPro"/>
</dbReference>
<name>A0A543CYH5_9PSEU</name>
<feature type="domain" description="Carbohydrate kinase FGGY N-terminal" evidence="6">
    <location>
        <begin position="4"/>
        <end position="239"/>
    </location>
</feature>
<dbReference type="GO" id="GO:0016301">
    <property type="term" value="F:kinase activity"/>
    <property type="evidence" value="ECO:0007669"/>
    <property type="project" value="UniProtKB-KW"/>
</dbReference>
<dbReference type="PANTHER" id="PTHR43095">
    <property type="entry name" value="SUGAR KINASE"/>
    <property type="match status" value="1"/>
</dbReference>
<comment type="caution">
    <text evidence="8">The sequence shown here is derived from an EMBL/GenBank/DDBJ whole genome shotgun (WGS) entry which is preliminary data.</text>
</comment>
<reference evidence="8 9" key="1">
    <citation type="submission" date="2019-06" db="EMBL/GenBank/DDBJ databases">
        <title>Sequencing the genomes of 1000 actinobacteria strains.</title>
        <authorList>
            <person name="Klenk H.-P."/>
        </authorList>
    </citation>
    <scope>NUCLEOTIDE SEQUENCE [LARGE SCALE GENOMIC DNA]</scope>
    <source>
        <strain evidence="8 9">DSM 45301</strain>
    </source>
</reference>
<dbReference type="InterPro" id="IPR050406">
    <property type="entry name" value="FGGY_Carb_Kinase"/>
</dbReference>